<accession>A0A6J5Y0P3</accession>
<sequence length="127" mass="14261">MNFPGIASQGILGRPRFLFDRIPVPELGELDFLISVYGTNGFSSDEALKALGRCKLKACEPDKFCWERFICMCSVWRLGDVGKNIHNTVRQRGDLVMQGYLGGMMRGTVSVGSYDFRSCHSWTLRSS</sequence>
<protein>
    <submittedName>
        <fullName evidence="1">Uncharacterized protein</fullName>
    </submittedName>
</protein>
<proteinExistence type="predicted"/>
<dbReference type="AlphaFoldDB" id="A0A6J5Y0P3"/>
<organism evidence="1 2">
    <name type="scientific">Prunus armeniaca</name>
    <name type="common">Apricot</name>
    <name type="synonym">Armeniaca vulgaris</name>
    <dbReference type="NCBI Taxonomy" id="36596"/>
    <lineage>
        <taxon>Eukaryota</taxon>
        <taxon>Viridiplantae</taxon>
        <taxon>Streptophyta</taxon>
        <taxon>Embryophyta</taxon>
        <taxon>Tracheophyta</taxon>
        <taxon>Spermatophyta</taxon>
        <taxon>Magnoliopsida</taxon>
        <taxon>eudicotyledons</taxon>
        <taxon>Gunneridae</taxon>
        <taxon>Pentapetalae</taxon>
        <taxon>rosids</taxon>
        <taxon>fabids</taxon>
        <taxon>Rosales</taxon>
        <taxon>Rosaceae</taxon>
        <taxon>Amygdaloideae</taxon>
        <taxon>Amygdaleae</taxon>
        <taxon>Prunus</taxon>
    </lineage>
</organism>
<evidence type="ECO:0000313" key="1">
    <source>
        <dbReference type="EMBL" id="CAB4319509.1"/>
    </source>
</evidence>
<evidence type="ECO:0000313" key="2">
    <source>
        <dbReference type="Proteomes" id="UP000507245"/>
    </source>
</evidence>
<dbReference type="Proteomes" id="UP000507245">
    <property type="component" value="Unassembled WGS sequence"/>
</dbReference>
<dbReference type="EMBL" id="CAEKKB010000008">
    <property type="protein sequence ID" value="CAB4319509.1"/>
    <property type="molecule type" value="Genomic_DNA"/>
</dbReference>
<reference evidence="2" key="1">
    <citation type="journal article" date="2020" name="Genome Biol.">
        <title>Gamete binning: chromosome-level and haplotype-resolved genome assembly enabled by high-throughput single-cell sequencing of gamete genomes.</title>
        <authorList>
            <person name="Campoy J.A."/>
            <person name="Sun H."/>
            <person name="Goel M."/>
            <person name="Jiao W.-B."/>
            <person name="Folz-Donahue K."/>
            <person name="Wang N."/>
            <person name="Rubio M."/>
            <person name="Liu C."/>
            <person name="Kukat C."/>
            <person name="Ruiz D."/>
            <person name="Huettel B."/>
            <person name="Schneeberger K."/>
        </authorList>
    </citation>
    <scope>NUCLEOTIDE SEQUENCE [LARGE SCALE GENOMIC DNA]</scope>
    <source>
        <strain evidence="2">cv. Rojo Pasion</strain>
    </source>
</reference>
<keyword evidence="2" id="KW-1185">Reference proteome</keyword>
<gene>
    <name evidence="1" type="ORF">ORAREDHAP_LOCUS46850</name>
</gene>
<name>A0A6J5Y0P3_PRUAR</name>